<protein>
    <submittedName>
        <fullName evidence="1">HEAT repeat</fullName>
    </submittedName>
</protein>
<dbReference type="EMBL" id="FRCS01000011">
    <property type="protein sequence ID" value="SHN45188.1"/>
    <property type="molecule type" value="Genomic_DNA"/>
</dbReference>
<sequence length="619" mass="67065">MERPDGLEEWASPGSPLIEAARDGDLASVELYLAAGLGRSPGSAWHAAYEELPELALRLLRANTDDLSAIRFPPAERSPDVPADAVWVAGLDAFVVGDLDGRTGAAVGTWRLWEDGSRYSEADFVGGDMLVHRQYVGPHLREEQRWRPDGALASRRQYDAEGRVETAVLWQEDGTVVRQWFAEDETLTRERAERADAFAFEYWYDETGARVAEVVPSAGPFERWRGFDAAGAIIVEGDLEPGEFGRPIGAWDLYGADGTHLGRESFAEFALTRNPYLGRYAHALHAWRTAPIPDELAGAEAIDWSDLATLDAGGRHIPFLLRGLARPDAWAFDLALGQLRVLLGQEGEVVEATGPALRFLAALVDRVVSADARVELLAFLARIATGNGGLGLVSDVLAALPADGVDAPAHLAAANVDPDYAEVYAALAETVPTWARLAADPDPDVRRWGVVLLAAAPGPHAVRTLHDRLAVEPERWIRAEILLALAARDPGDAAAVEPFLADDDPLLRCCAALTWIRHRWLPDDEAVRALVDAPDLSGYGRLFYGSGDPRVDLLDLVFPTAYQPGEPLTEVQRAVIRTIADHDDAWLVDVDVAEALRFNGLPPDADALRALAGTASALS</sequence>
<accession>A0A1M7RGL6</accession>
<dbReference type="AlphaFoldDB" id="A0A1M7RGL6"/>
<reference evidence="1 2" key="1">
    <citation type="submission" date="2016-11" db="EMBL/GenBank/DDBJ databases">
        <authorList>
            <person name="Jaros S."/>
            <person name="Januszkiewicz K."/>
            <person name="Wedrychowicz H."/>
        </authorList>
    </citation>
    <scope>NUCLEOTIDE SEQUENCE [LARGE SCALE GENOMIC DNA]</scope>
    <source>
        <strain evidence="1 2">DSM 46144</strain>
    </source>
</reference>
<proteinExistence type="predicted"/>
<keyword evidence="2" id="KW-1185">Reference proteome</keyword>
<organism evidence="1 2">
    <name type="scientific">Cryptosporangium aurantiacum</name>
    <dbReference type="NCBI Taxonomy" id="134849"/>
    <lineage>
        <taxon>Bacteria</taxon>
        <taxon>Bacillati</taxon>
        <taxon>Actinomycetota</taxon>
        <taxon>Actinomycetes</taxon>
        <taxon>Cryptosporangiales</taxon>
        <taxon>Cryptosporangiaceae</taxon>
        <taxon>Cryptosporangium</taxon>
    </lineage>
</organism>
<dbReference type="Gene3D" id="1.25.10.10">
    <property type="entry name" value="Leucine-rich Repeat Variant"/>
    <property type="match status" value="1"/>
</dbReference>
<dbReference type="Proteomes" id="UP000184440">
    <property type="component" value="Unassembled WGS sequence"/>
</dbReference>
<evidence type="ECO:0000313" key="2">
    <source>
        <dbReference type="Proteomes" id="UP000184440"/>
    </source>
</evidence>
<evidence type="ECO:0000313" key="1">
    <source>
        <dbReference type="EMBL" id="SHN45188.1"/>
    </source>
</evidence>
<name>A0A1M7RGL6_9ACTN</name>
<dbReference type="OrthoDB" id="4104970at2"/>
<gene>
    <name evidence="1" type="ORF">SAMN05443668_111182</name>
</gene>
<dbReference type="InterPro" id="IPR016024">
    <property type="entry name" value="ARM-type_fold"/>
</dbReference>
<dbReference type="RefSeq" id="WP_073261886.1">
    <property type="nucleotide sequence ID" value="NZ_FRCS01000011.1"/>
</dbReference>
<dbReference type="InterPro" id="IPR011989">
    <property type="entry name" value="ARM-like"/>
</dbReference>
<dbReference type="SUPFAM" id="SSF48371">
    <property type="entry name" value="ARM repeat"/>
    <property type="match status" value="1"/>
</dbReference>